<evidence type="ECO:0000313" key="2">
    <source>
        <dbReference type="Proteomes" id="UP000092462"/>
    </source>
</evidence>
<evidence type="ECO:0000313" key="1">
    <source>
        <dbReference type="EnsemblMetazoa" id="PPAI007534-PA"/>
    </source>
</evidence>
<dbReference type="AlphaFoldDB" id="A0A1B0DHA0"/>
<dbReference type="InterPro" id="IPR036866">
    <property type="entry name" value="RibonucZ/Hydroxyglut_hydro"/>
</dbReference>
<reference evidence="1" key="1">
    <citation type="submission" date="2022-08" db="UniProtKB">
        <authorList>
            <consortium name="EnsemblMetazoa"/>
        </authorList>
    </citation>
    <scope>IDENTIFICATION</scope>
    <source>
        <strain evidence="1">Israel</strain>
    </source>
</reference>
<dbReference type="Proteomes" id="UP000092462">
    <property type="component" value="Unassembled WGS sequence"/>
</dbReference>
<dbReference type="EMBL" id="AJVK01033974">
    <property type="status" value="NOT_ANNOTATED_CDS"/>
    <property type="molecule type" value="Genomic_DNA"/>
</dbReference>
<accession>A0A1B0DHA0</accession>
<organism evidence="1 2">
    <name type="scientific">Phlebotomus papatasi</name>
    <name type="common">Sandfly</name>
    <dbReference type="NCBI Taxonomy" id="29031"/>
    <lineage>
        <taxon>Eukaryota</taxon>
        <taxon>Metazoa</taxon>
        <taxon>Ecdysozoa</taxon>
        <taxon>Arthropoda</taxon>
        <taxon>Hexapoda</taxon>
        <taxon>Insecta</taxon>
        <taxon>Pterygota</taxon>
        <taxon>Neoptera</taxon>
        <taxon>Endopterygota</taxon>
        <taxon>Diptera</taxon>
        <taxon>Nematocera</taxon>
        <taxon>Psychodoidea</taxon>
        <taxon>Psychodidae</taxon>
        <taxon>Phlebotomus</taxon>
        <taxon>Phlebotomus</taxon>
    </lineage>
</organism>
<name>A0A1B0DHA0_PHLPP</name>
<sequence>MVKIGSYLFGRGNMETTVFEERNYNPRLSKDIDTFVSIMENLNLPYPKMIDKALPANRECGVYDIPEE</sequence>
<dbReference type="Gene3D" id="3.60.15.10">
    <property type="entry name" value="Ribonuclease Z/Hydroxyacylglutathione hydrolase-like"/>
    <property type="match status" value="1"/>
</dbReference>
<dbReference type="EnsemblMetazoa" id="PPAI007534-RA">
    <property type="protein sequence ID" value="PPAI007534-PA"/>
    <property type="gene ID" value="PPAI007534"/>
</dbReference>
<dbReference type="VEuPathDB" id="VectorBase:PPAPM1_007132"/>
<protein>
    <submittedName>
        <fullName evidence="1">Uncharacterized protein</fullName>
    </submittedName>
</protein>
<dbReference type="VEuPathDB" id="VectorBase:PPAI007534"/>
<keyword evidence="2" id="KW-1185">Reference proteome</keyword>
<proteinExistence type="predicted"/>